<gene>
    <name evidence="3" type="ORF">PIB30_007728</name>
</gene>
<evidence type="ECO:0000313" key="4">
    <source>
        <dbReference type="Proteomes" id="UP001341840"/>
    </source>
</evidence>
<organism evidence="3 4">
    <name type="scientific">Stylosanthes scabra</name>
    <dbReference type="NCBI Taxonomy" id="79078"/>
    <lineage>
        <taxon>Eukaryota</taxon>
        <taxon>Viridiplantae</taxon>
        <taxon>Streptophyta</taxon>
        <taxon>Embryophyta</taxon>
        <taxon>Tracheophyta</taxon>
        <taxon>Spermatophyta</taxon>
        <taxon>Magnoliopsida</taxon>
        <taxon>eudicotyledons</taxon>
        <taxon>Gunneridae</taxon>
        <taxon>Pentapetalae</taxon>
        <taxon>rosids</taxon>
        <taxon>fabids</taxon>
        <taxon>Fabales</taxon>
        <taxon>Fabaceae</taxon>
        <taxon>Papilionoideae</taxon>
        <taxon>50 kb inversion clade</taxon>
        <taxon>dalbergioids sensu lato</taxon>
        <taxon>Dalbergieae</taxon>
        <taxon>Pterocarpus clade</taxon>
        <taxon>Stylosanthes</taxon>
    </lineage>
</organism>
<sequence>MASRAILSIGTTFGPAPAASAPSSSNKPAETSVQVPPPPPGGSKAKKGVSKGERPEVVNLEGEEGLKEDPAADLRRKRRKQAVKAKDDDLIDRAIGEDAAWEHEVNLLELAFPKGYDYRNTLDAGLTSTFVRVPLQTMLPDQLLGESWRLSCQSLVCLQEGERQSALDRVSKLEEDVKVLQTELKSCRSALELERKRAEVAKKKAEDLSASLRMSQFDLGAANETANYCVDFSAINLKSHWDPKGRRIYVPEGSPEADLGVAEELPQAEVVALEQ</sequence>
<keyword evidence="1" id="KW-0175">Coiled coil</keyword>
<evidence type="ECO:0000256" key="1">
    <source>
        <dbReference type="SAM" id="Coils"/>
    </source>
</evidence>
<evidence type="ECO:0000313" key="3">
    <source>
        <dbReference type="EMBL" id="MED6204257.1"/>
    </source>
</evidence>
<dbReference type="Proteomes" id="UP001341840">
    <property type="component" value="Unassembled WGS sequence"/>
</dbReference>
<reference evidence="3 4" key="1">
    <citation type="journal article" date="2023" name="Plants (Basel)">
        <title>Bridging the Gap: Combining Genomics and Transcriptomics Approaches to Understand Stylosanthes scabra, an Orphan Legume from the Brazilian Caatinga.</title>
        <authorList>
            <person name="Ferreira-Neto J.R.C."/>
            <person name="da Silva M.D."/>
            <person name="Binneck E."/>
            <person name="de Melo N.F."/>
            <person name="da Silva R.H."/>
            <person name="de Melo A.L.T.M."/>
            <person name="Pandolfi V."/>
            <person name="Bustamante F.O."/>
            <person name="Brasileiro-Vidal A.C."/>
            <person name="Benko-Iseppon A.M."/>
        </authorList>
    </citation>
    <scope>NUCLEOTIDE SEQUENCE [LARGE SCALE GENOMIC DNA]</scope>
    <source>
        <tissue evidence="3">Leaves</tissue>
    </source>
</reference>
<feature type="region of interest" description="Disordered" evidence="2">
    <location>
        <begin position="1"/>
        <end position="72"/>
    </location>
</feature>
<name>A0ABU6Y169_9FABA</name>
<dbReference type="EMBL" id="JASCZI010241672">
    <property type="protein sequence ID" value="MED6204257.1"/>
    <property type="molecule type" value="Genomic_DNA"/>
</dbReference>
<keyword evidence="4" id="KW-1185">Reference proteome</keyword>
<proteinExistence type="predicted"/>
<feature type="compositionally biased region" description="Low complexity" evidence="2">
    <location>
        <begin position="15"/>
        <end position="25"/>
    </location>
</feature>
<protein>
    <submittedName>
        <fullName evidence="3">Uncharacterized protein</fullName>
    </submittedName>
</protein>
<accession>A0ABU6Y169</accession>
<evidence type="ECO:0000256" key="2">
    <source>
        <dbReference type="SAM" id="MobiDB-lite"/>
    </source>
</evidence>
<feature type="coiled-coil region" evidence="1">
    <location>
        <begin position="163"/>
        <end position="211"/>
    </location>
</feature>
<comment type="caution">
    <text evidence="3">The sequence shown here is derived from an EMBL/GenBank/DDBJ whole genome shotgun (WGS) entry which is preliminary data.</text>
</comment>